<dbReference type="KEGG" id="haxz:M0R88_11370"/>
<proteinExistence type="predicted"/>
<dbReference type="AlphaFoldDB" id="A0A8U0IEK6"/>
<protein>
    <submittedName>
        <fullName evidence="2">DUF371 domain-containing protein</fullName>
    </submittedName>
</protein>
<dbReference type="Gene3D" id="2.60.120.630">
    <property type="entry name" value="mth639 domain like"/>
    <property type="match status" value="1"/>
</dbReference>
<reference evidence="2" key="1">
    <citation type="submission" date="2022-04" db="EMBL/GenBank/DDBJ databases">
        <title>Diverse halophilic archaea isolated from saline environments.</title>
        <authorList>
            <person name="Cui H.-L."/>
        </authorList>
    </citation>
    <scope>NUCLEOTIDE SEQUENCE</scope>
    <source>
        <strain evidence="2">XZYJT40</strain>
    </source>
</reference>
<evidence type="ECO:0000313" key="3">
    <source>
        <dbReference type="Proteomes" id="UP000830434"/>
    </source>
</evidence>
<dbReference type="InterPro" id="IPR023131">
    <property type="entry name" value="Mth639-like_dom_sf"/>
</dbReference>
<name>A0A8U0IEK6_9EURY</name>
<sequence>MEEVIRAEGHENVSAAHASTFEVTTDDYLTPAGDCILGIEADRAPADFDPEFVAACQRADATITAEFEVAGDDGTHRQTVTGRGDPDLTFDSDRSAVGRTSDYVDDRTILVGAEFAAEGFDQVLVAALADGADLTVTLTVERE</sequence>
<keyword evidence="3" id="KW-1185">Reference proteome</keyword>
<gene>
    <name evidence="2" type="ORF">M0R88_11370</name>
</gene>
<organism evidence="2 3">
    <name type="scientific">Halorussus gelatinilyticus</name>
    <dbReference type="NCBI Taxonomy" id="2937524"/>
    <lineage>
        <taxon>Archaea</taxon>
        <taxon>Methanobacteriati</taxon>
        <taxon>Methanobacteriota</taxon>
        <taxon>Stenosarchaea group</taxon>
        <taxon>Halobacteria</taxon>
        <taxon>Halobacteriales</taxon>
        <taxon>Haladaptataceae</taxon>
        <taxon>Halorussus</taxon>
    </lineage>
</organism>
<dbReference type="PANTHER" id="PTHR40696:SF1">
    <property type="entry name" value="DUF371 DOMAIN-CONTAINING PROTEIN"/>
    <property type="match status" value="1"/>
</dbReference>
<evidence type="ECO:0000256" key="1">
    <source>
        <dbReference type="SAM" id="MobiDB-lite"/>
    </source>
</evidence>
<dbReference type="Pfam" id="PF04027">
    <property type="entry name" value="DUF371"/>
    <property type="match status" value="1"/>
</dbReference>
<dbReference type="Proteomes" id="UP000830434">
    <property type="component" value="Chromosome"/>
</dbReference>
<dbReference type="GeneID" id="72190463"/>
<accession>A0A8U0IEK6</accession>
<dbReference type="EMBL" id="CP096658">
    <property type="protein sequence ID" value="UPV99125.1"/>
    <property type="molecule type" value="Genomic_DNA"/>
</dbReference>
<dbReference type="RefSeq" id="WP_248653627.1">
    <property type="nucleotide sequence ID" value="NZ_CP096658.1"/>
</dbReference>
<evidence type="ECO:0000313" key="2">
    <source>
        <dbReference type="EMBL" id="UPV99125.1"/>
    </source>
</evidence>
<dbReference type="InterPro" id="IPR007171">
    <property type="entry name" value="DUF371"/>
</dbReference>
<feature type="region of interest" description="Disordered" evidence="1">
    <location>
        <begin position="72"/>
        <end position="95"/>
    </location>
</feature>
<dbReference type="PANTHER" id="PTHR40696">
    <property type="entry name" value="DUF371 FAMILY PROTEIN"/>
    <property type="match status" value="1"/>
</dbReference>